<evidence type="ECO:0000313" key="2">
    <source>
        <dbReference type="Proteomes" id="UP000516373"/>
    </source>
</evidence>
<dbReference type="Proteomes" id="UP000516373">
    <property type="component" value="Chromosome"/>
</dbReference>
<dbReference type="KEGG" id="stui:GCM10017668_65630"/>
<name>A0A7G1NSR4_9ACTN</name>
<proteinExistence type="predicted"/>
<accession>A0A7G1NSR4</accession>
<sequence length="39" mass="4118">MDAVGPTVGRMREPIGRDARLALDLALTIRHDGNGGVTD</sequence>
<gene>
    <name evidence="1" type="ORF">GCM10017668_65630</name>
</gene>
<organism evidence="1 2">
    <name type="scientific">Streptomyces tuirus</name>
    <dbReference type="NCBI Taxonomy" id="68278"/>
    <lineage>
        <taxon>Bacteria</taxon>
        <taxon>Bacillati</taxon>
        <taxon>Actinomycetota</taxon>
        <taxon>Actinomycetes</taxon>
        <taxon>Kitasatosporales</taxon>
        <taxon>Streptomycetaceae</taxon>
        <taxon>Streptomyces</taxon>
    </lineage>
</organism>
<protein>
    <submittedName>
        <fullName evidence="1">Uncharacterized protein</fullName>
    </submittedName>
</protein>
<evidence type="ECO:0000313" key="1">
    <source>
        <dbReference type="EMBL" id="BCL24720.1"/>
    </source>
</evidence>
<dbReference type="EMBL" id="AP023439">
    <property type="protein sequence ID" value="BCL24720.1"/>
    <property type="molecule type" value="Genomic_DNA"/>
</dbReference>
<reference evidence="1 2" key="1">
    <citation type="journal article" date="2014" name="Int. J. Syst. Evol. Microbiol.">
        <title>Complete genome sequence of Corynebacterium casei LMG S-19264T (=DSM 44701T), isolated from a smear-ripened cheese.</title>
        <authorList>
            <consortium name="US DOE Joint Genome Institute (JGI-PGF)"/>
            <person name="Walter F."/>
            <person name="Albersmeier A."/>
            <person name="Kalinowski J."/>
            <person name="Ruckert C."/>
        </authorList>
    </citation>
    <scope>NUCLEOTIDE SEQUENCE [LARGE SCALE GENOMIC DNA]</scope>
    <source>
        <strain evidence="1 2">JCM 4255</strain>
    </source>
</reference>
<dbReference type="AlphaFoldDB" id="A0A7G1NSR4"/>